<feature type="domain" description="Carboxyltransferase" evidence="5">
    <location>
        <begin position="3"/>
        <end position="193"/>
    </location>
</feature>
<comment type="caution">
    <text evidence="7">The sequence shown here is derived from an EMBL/GenBank/DDBJ whole genome shotgun (WGS) entry which is preliminary data.</text>
</comment>
<evidence type="ECO:0000259" key="6">
    <source>
        <dbReference type="SMART" id="SM00797"/>
    </source>
</evidence>
<dbReference type="InterPro" id="IPR003833">
    <property type="entry name" value="CT_C_D"/>
</dbReference>
<dbReference type="InterPro" id="IPR052708">
    <property type="entry name" value="PxpC"/>
</dbReference>
<dbReference type="SUPFAM" id="SSF50891">
    <property type="entry name" value="Cyclophilin-like"/>
    <property type="match status" value="2"/>
</dbReference>
<feature type="region of interest" description="Disordered" evidence="4">
    <location>
        <begin position="210"/>
        <end position="235"/>
    </location>
</feature>
<dbReference type="SMART" id="SM00797">
    <property type="entry name" value="AHS2"/>
    <property type="match status" value="1"/>
</dbReference>
<keyword evidence="3" id="KW-0067">ATP-binding</keyword>
<dbReference type="Proteomes" id="UP000618733">
    <property type="component" value="Unassembled WGS sequence"/>
</dbReference>
<dbReference type="Gene3D" id="3.30.1360.40">
    <property type="match status" value="1"/>
</dbReference>
<evidence type="ECO:0000313" key="8">
    <source>
        <dbReference type="Proteomes" id="UP000618733"/>
    </source>
</evidence>
<dbReference type="GO" id="GO:0016787">
    <property type="term" value="F:hydrolase activity"/>
    <property type="evidence" value="ECO:0007669"/>
    <property type="project" value="UniProtKB-KW"/>
</dbReference>
<dbReference type="GO" id="GO:0005524">
    <property type="term" value="F:ATP binding"/>
    <property type="evidence" value="ECO:0007669"/>
    <property type="project" value="UniProtKB-KW"/>
</dbReference>
<dbReference type="EMBL" id="JAEHOI010000002">
    <property type="protein sequence ID" value="MBK0420921.1"/>
    <property type="molecule type" value="Genomic_DNA"/>
</dbReference>
<evidence type="ECO:0000313" key="7">
    <source>
        <dbReference type="EMBL" id="MBK0420921.1"/>
    </source>
</evidence>
<dbReference type="SMART" id="SM00796">
    <property type="entry name" value="AHS1"/>
    <property type="match status" value="1"/>
</dbReference>
<feature type="compositionally biased region" description="Low complexity" evidence="4">
    <location>
        <begin position="400"/>
        <end position="414"/>
    </location>
</feature>
<keyword evidence="2" id="KW-0378">Hydrolase</keyword>
<dbReference type="RefSeq" id="WP_200131125.1">
    <property type="nucleotide sequence ID" value="NZ_JAEHOI010000002.1"/>
</dbReference>
<evidence type="ECO:0000259" key="5">
    <source>
        <dbReference type="SMART" id="SM00796"/>
    </source>
</evidence>
<evidence type="ECO:0000256" key="2">
    <source>
        <dbReference type="ARBA" id="ARBA00022801"/>
    </source>
</evidence>
<dbReference type="InterPro" id="IPR029000">
    <property type="entry name" value="Cyclophilin-like_dom_sf"/>
</dbReference>
<evidence type="ECO:0000256" key="1">
    <source>
        <dbReference type="ARBA" id="ARBA00022741"/>
    </source>
</evidence>
<accession>A0A934UWV1</accession>
<keyword evidence="1" id="KW-0547">Nucleotide-binding</keyword>
<sequence length="619" mass="62728">MTVRIRDVGDRALLVELPGLDDVLGLAAALRAAPPDGVIDIVPATTTVLVTFSGRAAARAAAETIPRIRIAPDAARRGAAAVVIDTVYDGPDLRATAELLGLSTEALVAAHSGSDWIAAFGGFAPGFAYLTGGDPRLAVPRLSTPRTAVPAGSVAIAGGFSAVYPGESPGGWRLLGRTEARLWDTAREAPALIEPGASVRFRPIRDTATAGVSAETAGRAGSAGPGDGDAAGRPDAAAPALTIIDPGFLALVEDGGRPGRAAIGVTGSGALDRGALARANAAAGNPAHAAGIESLNGGITIEANAPIVVAVAGAPGPIERRGATDGSPAWEPAEAETSIPLAAGERLRLGAPETGLRRYLAVRGGILGRRELGSAAHDSLSGMGTPPLARGARLAIGAAGEGTAPETAPETSPGREPAPAPDGTEPHVLRYVPGPRDDWFAEASRSGFGAREWVATAQSNRIGVRLATANAEPPLERARDGELPTEGTVAGSIQIPPSGLPVLFLADRPVTGGYPVIGTVIDADLDRAAQVRPGERIRFQPVDPDRIAPLERGAGGARERPHAVPLTLEADGRRIGVTIPGALAAALDRLISEASADTAESTIAAFLEPIVRESLLASD</sequence>
<dbReference type="AlphaFoldDB" id="A0A934UWV1"/>
<feature type="region of interest" description="Disordered" evidence="4">
    <location>
        <begin position="400"/>
        <end position="426"/>
    </location>
</feature>
<dbReference type="Pfam" id="PF02682">
    <property type="entry name" value="CT_C_D"/>
    <property type="match status" value="1"/>
</dbReference>
<reference evidence="7" key="1">
    <citation type="submission" date="2020-12" db="EMBL/GenBank/DDBJ databases">
        <title>Leucobacter sp. CAS2, isolated from Chromium sludge.</title>
        <authorList>
            <person name="Xu Z."/>
        </authorList>
    </citation>
    <scope>NUCLEOTIDE SEQUENCE</scope>
    <source>
        <strain evidence="7">CSA2</strain>
    </source>
</reference>
<protein>
    <submittedName>
        <fullName evidence="7">Carboxyltransferase domain-containing protein</fullName>
    </submittedName>
</protein>
<gene>
    <name evidence="7" type="ORF">JD292_02345</name>
</gene>
<name>A0A934UWV1_9MICO</name>
<evidence type="ECO:0000256" key="4">
    <source>
        <dbReference type="SAM" id="MobiDB-lite"/>
    </source>
</evidence>
<dbReference type="Gene3D" id="2.40.100.10">
    <property type="entry name" value="Cyclophilin-like"/>
    <property type="match status" value="2"/>
</dbReference>
<evidence type="ECO:0000256" key="3">
    <source>
        <dbReference type="ARBA" id="ARBA00022840"/>
    </source>
</evidence>
<dbReference type="Pfam" id="PF02626">
    <property type="entry name" value="CT_A_B"/>
    <property type="match status" value="1"/>
</dbReference>
<dbReference type="InterPro" id="IPR003778">
    <property type="entry name" value="CT_A_B"/>
</dbReference>
<dbReference type="SUPFAM" id="SSF160467">
    <property type="entry name" value="PH0987 N-terminal domain-like"/>
    <property type="match status" value="1"/>
</dbReference>
<feature type="domain" description="Carboxyltransferase" evidence="6">
    <location>
        <begin position="262"/>
        <end position="558"/>
    </location>
</feature>
<proteinExistence type="predicted"/>
<keyword evidence="8" id="KW-1185">Reference proteome</keyword>
<organism evidence="7 8">
    <name type="scientific">Leucobacter edaphi</name>
    <dbReference type="NCBI Taxonomy" id="2796472"/>
    <lineage>
        <taxon>Bacteria</taxon>
        <taxon>Bacillati</taxon>
        <taxon>Actinomycetota</taxon>
        <taxon>Actinomycetes</taxon>
        <taxon>Micrococcales</taxon>
        <taxon>Microbacteriaceae</taxon>
        <taxon>Leucobacter</taxon>
    </lineage>
</organism>
<dbReference type="PANTHER" id="PTHR43309:SF3">
    <property type="entry name" value="5-OXOPROLINASE SUBUNIT C"/>
    <property type="match status" value="1"/>
</dbReference>
<dbReference type="PANTHER" id="PTHR43309">
    <property type="entry name" value="5-OXOPROLINASE SUBUNIT C"/>
    <property type="match status" value="1"/>
</dbReference>